<gene>
    <name evidence="2" type="ORF">HanXRQr2_Chr04g0175131</name>
</gene>
<dbReference type="Gramene" id="mRNA:HanXRQr2_Chr04g0175131">
    <property type="protein sequence ID" value="CDS:HanXRQr2_Chr04g0175131.1"/>
    <property type="gene ID" value="HanXRQr2_Chr04g0175131"/>
</dbReference>
<accession>A0A9K3J9P6</accession>
<reference evidence="2" key="2">
    <citation type="submission" date="2020-06" db="EMBL/GenBank/DDBJ databases">
        <title>Helianthus annuus Genome sequencing and assembly Release 2.</title>
        <authorList>
            <person name="Gouzy J."/>
            <person name="Langlade N."/>
            <person name="Munos S."/>
        </authorList>
    </citation>
    <scope>NUCLEOTIDE SEQUENCE</scope>
    <source>
        <tissue evidence="2">Leaves</tissue>
    </source>
</reference>
<keyword evidence="3" id="KW-1185">Reference proteome</keyword>
<reference evidence="2" key="1">
    <citation type="journal article" date="2017" name="Nature">
        <title>The sunflower genome provides insights into oil metabolism, flowering and Asterid evolution.</title>
        <authorList>
            <person name="Badouin H."/>
            <person name="Gouzy J."/>
            <person name="Grassa C.J."/>
            <person name="Murat F."/>
            <person name="Staton S.E."/>
            <person name="Cottret L."/>
            <person name="Lelandais-Briere C."/>
            <person name="Owens G.L."/>
            <person name="Carrere S."/>
            <person name="Mayjonade B."/>
            <person name="Legrand L."/>
            <person name="Gill N."/>
            <person name="Kane N.C."/>
            <person name="Bowers J.E."/>
            <person name="Hubner S."/>
            <person name="Bellec A."/>
            <person name="Berard A."/>
            <person name="Berges H."/>
            <person name="Blanchet N."/>
            <person name="Boniface M.C."/>
            <person name="Brunel D."/>
            <person name="Catrice O."/>
            <person name="Chaidir N."/>
            <person name="Claudel C."/>
            <person name="Donnadieu C."/>
            <person name="Faraut T."/>
            <person name="Fievet G."/>
            <person name="Helmstetter N."/>
            <person name="King M."/>
            <person name="Knapp S.J."/>
            <person name="Lai Z."/>
            <person name="Le Paslier M.C."/>
            <person name="Lippi Y."/>
            <person name="Lorenzon L."/>
            <person name="Mandel J.R."/>
            <person name="Marage G."/>
            <person name="Marchand G."/>
            <person name="Marquand E."/>
            <person name="Bret-Mestries E."/>
            <person name="Morien E."/>
            <person name="Nambeesan S."/>
            <person name="Nguyen T."/>
            <person name="Pegot-Espagnet P."/>
            <person name="Pouilly N."/>
            <person name="Raftis F."/>
            <person name="Sallet E."/>
            <person name="Schiex T."/>
            <person name="Thomas J."/>
            <person name="Vandecasteele C."/>
            <person name="Vares D."/>
            <person name="Vear F."/>
            <person name="Vautrin S."/>
            <person name="Crespi M."/>
            <person name="Mangin B."/>
            <person name="Burke J.M."/>
            <person name="Salse J."/>
            <person name="Munos S."/>
            <person name="Vincourt P."/>
            <person name="Rieseberg L.H."/>
            <person name="Langlade N.B."/>
        </authorList>
    </citation>
    <scope>NUCLEOTIDE SEQUENCE</scope>
    <source>
        <tissue evidence="2">Leaves</tissue>
    </source>
</reference>
<sequence length="341" mass="39034">MKKFVHPYWRLLMHMFIMCMTENRGGTDHLSITQSAAFICLITNEPYNYSKYVFEGMKRNVIGVRKDQFIMYPRFLQMIFNARYSDLERTSNTLDLKPMGPSCFGALTPKKGTEKKFEGRIAIEEFGQFDEMEEVVDELVVVQPKAAPVNVPVNVVIAEEHVVQAVVDEEPETEILTVNSDDEGIEISCDEDDEVELPPEAEISSTVSTVRLVIYAESLAQLIKLVTERMGNPPSDPSVQNEEQTAKDPKDPDTQQVKRKRRDPRPGVFIEQSKDQPVTVDEDEDGLYEFDFENETTATATATETGFDFTLIQQEWMWMQILQRFLLLLLFSIQSPSQHNL</sequence>
<proteinExistence type="predicted"/>
<evidence type="ECO:0000256" key="1">
    <source>
        <dbReference type="SAM" id="MobiDB-lite"/>
    </source>
</evidence>
<comment type="caution">
    <text evidence="2">The sequence shown here is derived from an EMBL/GenBank/DDBJ whole genome shotgun (WGS) entry which is preliminary data.</text>
</comment>
<feature type="region of interest" description="Disordered" evidence="1">
    <location>
        <begin position="229"/>
        <end position="282"/>
    </location>
</feature>
<organism evidence="2 3">
    <name type="scientific">Helianthus annuus</name>
    <name type="common">Common sunflower</name>
    <dbReference type="NCBI Taxonomy" id="4232"/>
    <lineage>
        <taxon>Eukaryota</taxon>
        <taxon>Viridiplantae</taxon>
        <taxon>Streptophyta</taxon>
        <taxon>Embryophyta</taxon>
        <taxon>Tracheophyta</taxon>
        <taxon>Spermatophyta</taxon>
        <taxon>Magnoliopsida</taxon>
        <taxon>eudicotyledons</taxon>
        <taxon>Gunneridae</taxon>
        <taxon>Pentapetalae</taxon>
        <taxon>asterids</taxon>
        <taxon>campanulids</taxon>
        <taxon>Asterales</taxon>
        <taxon>Asteraceae</taxon>
        <taxon>Asteroideae</taxon>
        <taxon>Heliantheae alliance</taxon>
        <taxon>Heliantheae</taxon>
        <taxon>Helianthus</taxon>
    </lineage>
</organism>
<dbReference type="EMBL" id="MNCJ02000319">
    <property type="protein sequence ID" value="KAF5810902.1"/>
    <property type="molecule type" value="Genomic_DNA"/>
</dbReference>
<feature type="compositionally biased region" description="Basic and acidic residues" evidence="1">
    <location>
        <begin position="244"/>
        <end position="253"/>
    </location>
</feature>
<dbReference type="Proteomes" id="UP000215914">
    <property type="component" value="Unassembled WGS sequence"/>
</dbReference>
<dbReference type="AlphaFoldDB" id="A0A9K3J9P6"/>
<name>A0A9K3J9P6_HELAN</name>
<evidence type="ECO:0000313" key="2">
    <source>
        <dbReference type="EMBL" id="KAF5810902.1"/>
    </source>
</evidence>
<protein>
    <submittedName>
        <fullName evidence="2">Uncharacterized protein</fullName>
    </submittedName>
</protein>
<evidence type="ECO:0000313" key="3">
    <source>
        <dbReference type="Proteomes" id="UP000215914"/>
    </source>
</evidence>